<dbReference type="Pfam" id="PF10941">
    <property type="entry name" value="DUF2620"/>
    <property type="match status" value="1"/>
</dbReference>
<proteinExistence type="predicted"/>
<accession>A0ABU3I3T8</accession>
<dbReference type="EMBL" id="JAVSGH010000033">
    <property type="protein sequence ID" value="MDT3727627.1"/>
    <property type="molecule type" value="Genomic_DNA"/>
</dbReference>
<name>A0ABU3I3T8_9ACTN</name>
<protein>
    <submittedName>
        <fullName evidence="1">DUF2620 domain-containing protein</fullName>
    </submittedName>
</protein>
<keyword evidence="2" id="KW-1185">Reference proteome</keyword>
<comment type="caution">
    <text evidence="1">The sequence shown here is derived from an EMBL/GenBank/DDBJ whole genome shotgun (WGS) entry which is preliminary data.</text>
</comment>
<evidence type="ECO:0000313" key="2">
    <source>
        <dbReference type="Proteomes" id="UP001181313"/>
    </source>
</evidence>
<sequence length="119" mass="12303">MTKILTGGVGKTEVAQTVTAMALDGIEVVVSNDMDAAMKLRAGQAQYYLGTCHTGAGASLGVLVGLMGKKACHTFGRSVPTEDEVTALLNDGIKVFGFSMDQIDSVAPVITRAIAAKNN</sequence>
<organism evidence="1 2">
    <name type="scientific">Streptomyces althioticus subsp. attaecolombicae</name>
    <dbReference type="NCBI Taxonomy" id="3075534"/>
    <lineage>
        <taxon>Bacteria</taxon>
        <taxon>Bacillati</taxon>
        <taxon>Actinomycetota</taxon>
        <taxon>Actinomycetes</taxon>
        <taxon>Kitasatosporales</taxon>
        <taxon>Streptomycetaceae</taxon>
        <taxon>Streptomyces</taxon>
        <taxon>Streptomyces althioticus group</taxon>
    </lineage>
</organism>
<dbReference type="InterPro" id="IPR021238">
    <property type="entry name" value="DUF2620"/>
</dbReference>
<dbReference type="Proteomes" id="UP001181313">
    <property type="component" value="Unassembled WGS sequence"/>
</dbReference>
<gene>
    <name evidence="1" type="ORF">ROS62_23195</name>
</gene>
<evidence type="ECO:0000313" key="1">
    <source>
        <dbReference type="EMBL" id="MDT3727627.1"/>
    </source>
</evidence>
<reference evidence="1" key="1">
    <citation type="submission" date="2024-05" db="EMBL/GenBank/DDBJ databases">
        <title>30 novel species of actinomycetes from the DSMZ collection.</title>
        <authorList>
            <person name="Nouioui I."/>
        </authorList>
    </citation>
    <scope>NUCLEOTIDE SEQUENCE</scope>
    <source>
        <strain evidence="1">DSM 41972</strain>
    </source>
</reference>
<dbReference type="RefSeq" id="WP_093547564.1">
    <property type="nucleotide sequence ID" value="NZ_JAVSGH010000033.1"/>
</dbReference>